<comment type="caution">
    <text evidence="1">The sequence shown here is derived from an EMBL/GenBank/DDBJ whole genome shotgun (WGS) entry which is preliminary data.</text>
</comment>
<dbReference type="EMBL" id="VUJW01000001">
    <property type="protein sequence ID" value="KAA1429292.1"/>
    <property type="molecule type" value="Genomic_DNA"/>
</dbReference>
<dbReference type="SMART" id="SM00855">
    <property type="entry name" value="PGAM"/>
    <property type="match status" value="1"/>
</dbReference>
<name>A0A5B1M8C1_9ACTN</name>
<dbReference type="InterPro" id="IPR029033">
    <property type="entry name" value="His_PPase_superfam"/>
</dbReference>
<reference evidence="1 2" key="2">
    <citation type="submission" date="2019-09" db="EMBL/GenBank/DDBJ databases">
        <authorList>
            <person name="Jin C."/>
        </authorList>
    </citation>
    <scope>NUCLEOTIDE SEQUENCE [LARGE SCALE GENOMIC DNA]</scope>
    <source>
        <strain evidence="1 2">BN140041</strain>
    </source>
</reference>
<dbReference type="SUPFAM" id="SSF53254">
    <property type="entry name" value="Phosphoglycerate mutase-like"/>
    <property type="match status" value="1"/>
</dbReference>
<dbReference type="CDD" id="cd07067">
    <property type="entry name" value="HP_PGM_like"/>
    <property type="match status" value="1"/>
</dbReference>
<accession>A0A5B1M8C1</accession>
<dbReference type="RefSeq" id="WP_149748914.1">
    <property type="nucleotide sequence ID" value="NZ_VUJW01000001.1"/>
</dbReference>
<gene>
    <name evidence="1" type="ORF">F0U47_03640</name>
</gene>
<dbReference type="Proteomes" id="UP000324351">
    <property type="component" value="Unassembled WGS sequence"/>
</dbReference>
<dbReference type="AlphaFoldDB" id="A0A5B1M8C1"/>
<proteinExistence type="predicted"/>
<protein>
    <submittedName>
        <fullName evidence="1">Histidine phosphatase family protein</fullName>
    </submittedName>
</protein>
<dbReference type="InterPro" id="IPR013078">
    <property type="entry name" value="His_Pase_superF_clade-1"/>
</dbReference>
<dbReference type="Pfam" id="PF00300">
    <property type="entry name" value="His_Phos_1"/>
    <property type="match status" value="1"/>
</dbReference>
<sequence>MVSTPHRLVVVRHAKAEAYGPTDFERELAPRGRRDAAAAGAWLAGQGVEPDAALVSAALRARQTWEALADGAGWSVAPDLDDSLYNADEDGVLDLVRAVDEAVGTLVVVGHNPTMGLLAQLLDDGDGPPDAVDRLMRGFPTSATAVFELPGGWADVAMGRTRLTLFHVGRDSADTADES</sequence>
<dbReference type="Gene3D" id="3.40.50.1240">
    <property type="entry name" value="Phosphoglycerate mutase-like"/>
    <property type="match status" value="1"/>
</dbReference>
<keyword evidence="2" id="KW-1185">Reference proteome</keyword>
<evidence type="ECO:0000313" key="1">
    <source>
        <dbReference type="EMBL" id="KAA1429292.1"/>
    </source>
</evidence>
<evidence type="ECO:0000313" key="2">
    <source>
        <dbReference type="Proteomes" id="UP000324351"/>
    </source>
</evidence>
<reference evidence="1 2" key="1">
    <citation type="submission" date="2019-09" db="EMBL/GenBank/DDBJ databases">
        <title>Nocardioides panacisoli sp. nov., isolated from the soil of a ginseng field.</title>
        <authorList>
            <person name="Cho C."/>
        </authorList>
    </citation>
    <scope>NUCLEOTIDE SEQUENCE [LARGE SCALE GENOMIC DNA]</scope>
    <source>
        <strain evidence="1 2">BN140041</strain>
    </source>
</reference>
<organism evidence="1 2">
    <name type="scientific">Nocardioides antri</name>
    <dbReference type="NCBI Taxonomy" id="2607659"/>
    <lineage>
        <taxon>Bacteria</taxon>
        <taxon>Bacillati</taxon>
        <taxon>Actinomycetota</taxon>
        <taxon>Actinomycetes</taxon>
        <taxon>Propionibacteriales</taxon>
        <taxon>Nocardioidaceae</taxon>
        <taxon>Nocardioides</taxon>
    </lineage>
</organism>